<dbReference type="Proteomes" id="UP000178710">
    <property type="component" value="Unassembled WGS sequence"/>
</dbReference>
<name>A0A1G2KMH2_9BACT</name>
<dbReference type="AlphaFoldDB" id="A0A1G2KMH2"/>
<organism evidence="1 2">
    <name type="scientific">Candidatus Sungbacteria bacterium RIFCSPHIGHO2_02_FULL_49_20</name>
    <dbReference type="NCBI Taxonomy" id="1802272"/>
    <lineage>
        <taxon>Bacteria</taxon>
        <taxon>Candidatus Sungiibacteriota</taxon>
    </lineage>
</organism>
<protein>
    <recommendedName>
        <fullName evidence="3">Aminoglycoside phosphotransferase domain-containing protein</fullName>
    </recommendedName>
</protein>
<dbReference type="EMBL" id="MHQK01000053">
    <property type="protein sequence ID" value="OHA00605.1"/>
    <property type="molecule type" value="Genomic_DNA"/>
</dbReference>
<sequence length="336" mass="39579">MNNTQDEKIISAFLEGRIMGLPEFGRKPECLQTMISRVFLFSTTVFKLYRKDSEIFNTLFSDLGGDIRRSFYEEDFFFNHYFNPAVYKFLRGVKVGDGVELCEPDDKNAYDLVIQMDRIDVRHNLTEQLLNGTLQERDFHKIGYEMTKCIAEFPYKLKTDKNYYEIYYSFLKDLVGWTDSAAPFIPKEEARRVFSVLFPYLEGKKDELSHYTSKDFVSAIDNHSDNVFYKNGELSFIDVYLPKESWRAVMPSYNSVRLSTDIQVLHGKKYADALLAGYGEYYPEEKRDPGFDMFQKVYMALIKGPYLFIMNRESRARHDEAQKYWEFIKKSVAMLE</sequence>
<evidence type="ECO:0008006" key="3">
    <source>
        <dbReference type="Google" id="ProtNLM"/>
    </source>
</evidence>
<reference evidence="1 2" key="1">
    <citation type="journal article" date="2016" name="Nat. Commun.">
        <title>Thousands of microbial genomes shed light on interconnected biogeochemical processes in an aquifer system.</title>
        <authorList>
            <person name="Anantharaman K."/>
            <person name="Brown C.T."/>
            <person name="Hug L.A."/>
            <person name="Sharon I."/>
            <person name="Castelle C.J."/>
            <person name="Probst A.J."/>
            <person name="Thomas B.C."/>
            <person name="Singh A."/>
            <person name="Wilkins M.J."/>
            <person name="Karaoz U."/>
            <person name="Brodie E.L."/>
            <person name="Williams K.H."/>
            <person name="Hubbard S.S."/>
            <person name="Banfield J.F."/>
        </authorList>
    </citation>
    <scope>NUCLEOTIDE SEQUENCE [LARGE SCALE GENOMIC DNA]</scope>
</reference>
<evidence type="ECO:0000313" key="1">
    <source>
        <dbReference type="EMBL" id="OHA00605.1"/>
    </source>
</evidence>
<accession>A0A1G2KMH2</accession>
<gene>
    <name evidence="1" type="ORF">A3C12_01740</name>
</gene>
<proteinExistence type="predicted"/>
<evidence type="ECO:0000313" key="2">
    <source>
        <dbReference type="Proteomes" id="UP000178710"/>
    </source>
</evidence>
<comment type="caution">
    <text evidence="1">The sequence shown here is derived from an EMBL/GenBank/DDBJ whole genome shotgun (WGS) entry which is preliminary data.</text>
</comment>